<protein>
    <submittedName>
        <fullName evidence="1">Uncharacterized protein</fullName>
    </submittedName>
</protein>
<proteinExistence type="predicted"/>
<keyword evidence="2" id="KW-1185">Reference proteome</keyword>
<dbReference type="Proteomes" id="UP000644749">
    <property type="component" value="Unassembled WGS sequence"/>
</dbReference>
<evidence type="ECO:0000313" key="1">
    <source>
        <dbReference type="EMBL" id="MBL3674571.1"/>
    </source>
</evidence>
<reference evidence="1 2" key="1">
    <citation type="submission" date="2021-01" db="EMBL/GenBank/DDBJ databases">
        <title>011410 draft genome.</title>
        <authorList>
            <person name="Lang L."/>
        </authorList>
    </citation>
    <scope>NUCLEOTIDE SEQUENCE [LARGE SCALE GENOMIC DNA]</scope>
    <source>
        <strain evidence="1 2">KCTC 42845</strain>
    </source>
</reference>
<name>A0ABS1S757_9RHOB</name>
<sequence>MRQSCGISVLPVSLHQQLLAMPLTAEERHEAAQALVRAICLSDTVAFHPAVAKNASQPTGLRGV</sequence>
<evidence type="ECO:0000313" key="2">
    <source>
        <dbReference type="Proteomes" id="UP000644749"/>
    </source>
</evidence>
<comment type="caution">
    <text evidence="1">The sequence shown here is derived from an EMBL/GenBank/DDBJ whole genome shotgun (WGS) entry which is preliminary data.</text>
</comment>
<organism evidence="1 2">
    <name type="scientific">Paracoccus aerius</name>
    <dbReference type="NCBI Taxonomy" id="1915382"/>
    <lineage>
        <taxon>Bacteria</taxon>
        <taxon>Pseudomonadati</taxon>
        <taxon>Pseudomonadota</taxon>
        <taxon>Alphaproteobacteria</taxon>
        <taxon>Rhodobacterales</taxon>
        <taxon>Paracoccaceae</taxon>
        <taxon>Paracoccus</taxon>
    </lineage>
</organism>
<accession>A0ABS1S757</accession>
<gene>
    <name evidence="1" type="ORF">JL111_13855</name>
</gene>
<dbReference type="EMBL" id="JAESHT010000012">
    <property type="protein sequence ID" value="MBL3674571.1"/>
    <property type="molecule type" value="Genomic_DNA"/>
</dbReference>
<dbReference type="RefSeq" id="WP_191311112.1">
    <property type="nucleotide sequence ID" value="NZ_BNCL01000011.1"/>
</dbReference>